<dbReference type="Proteomes" id="UP001311232">
    <property type="component" value="Unassembled WGS sequence"/>
</dbReference>
<organism evidence="1 2">
    <name type="scientific">Crenichthys baileyi</name>
    <name type="common">White River springfish</name>
    <dbReference type="NCBI Taxonomy" id="28760"/>
    <lineage>
        <taxon>Eukaryota</taxon>
        <taxon>Metazoa</taxon>
        <taxon>Chordata</taxon>
        <taxon>Craniata</taxon>
        <taxon>Vertebrata</taxon>
        <taxon>Euteleostomi</taxon>
        <taxon>Actinopterygii</taxon>
        <taxon>Neopterygii</taxon>
        <taxon>Teleostei</taxon>
        <taxon>Neoteleostei</taxon>
        <taxon>Acanthomorphata</taxon>
        <taxon>Ovalentaria</taxon>
        <taxon>Atherinomorphae</taxon>
        <taxon>Cyprinodontiformes</taxon>
        <taxon>Goodeidae</taxon>
        <taxon>Crenichthys</taxon>
    </lineage>
</organism>
<dbReference type="AlphaFoldDB" id="A0AAV9RWY3"/>
<evidence type="ECO:0000313" key="1">
    <source>
        <dbReference type="EMBL" id="KAK5613447.1"/>
    </source>
</evidence>
<dbReference type="EMBL" id="JAHHUM010001213">
    <property type="protein sequence ID" value="KAK5613447.1"/>
    <property type="molecule type" value="Genomic_DNA"/>
</dbReference>
<comment type="caution">
    <text evidence="1">The sequence shown here is derived from an EMBL/GenBank/DDBJ whole genome shotgun (WGS) entry which is preliminary data.</text>
</comment>
<proteinExistence type="predicted"/>
<protein>
    <submittedName>
        <fullName evidence="1">Uncharacterized protein</fullName>
    </submittedName>
</protein>
<gene>
    <name evidence="1" type="ORF">CRENBAI_021636</name>
</gene>
<reference evidence="1 2" key="1">
    <citation type="submission" date="2021-06" db="EMBL/GenBank/DDBJ databases">
        <authorList>
            <person name="Palmer J.M."/>
        </authorList>
    </citation>
    <scope>NUCLEOTIDE SEQUENCE [LARGE SCALE GENOMIC DNA]</scope>
    <source>
        <strain evidence="1 2">MEX-2019</strain>
        <tissue evidence="1">Muscle</tissue>
    </source>
</reference>
<evidence type="ECO:0000313" key="2">
    <source>
        <dbReference type="Proteomes" id="UP001311232"/>
    </source>
</evidence>
<name>A0AAV9RWY3_9TELE</name>
<sequence length="177" mass="20197">MLTNGVWRSESQLCHWCELLPHNMFGNRAPVTLQSVREGEDDAGCSSKRQKEANSMCAHHLLREKSISARRQAKMPATHSAQKCFFNINQMSWPWYQLFQMWFSLEGNSGKSLFKALNRVRSGSKDRQQKDTLILRRGEKEGKTAVEEGTASQQSSLSDVLPFPAVWFYDGKCVPLQ</sequence>
<keyword evidence="2" id="KW-1185">Reference proteome</keyword>
<accession>A0AAV9RWY3</accession>